<sequence length="259" mass="28359">MVEPGVLIVGAGAAGRQLARALTDHGRRDVVVVDEGDIVSCVFDDRIDRWEVRIEGGEVQLPRVVVAGSTVHDIRFEGMQSYQCVAVAGFPNCFLLESNSLDRVGYIAECLALMDRVEATRMEVRAGSQREFDRVHRGRRVAPRRVKALDYNLSNVEEREPDTEYSGNAELSLGARRETVQVALSGHFEPLDGMYHWYGRVGGAVAPFKKPNGSPLFLTIEAGPETPAALAEQDPWGNYRITGVGTPPWAAEVTGLPTP</sequence>
<gene>
    <name evidence="2" type="ORF">FOY51_06100</name>
</gene>
<dbReference type="EMBL" id="VLNY01000002">
    <property type="protein sequence ID" value="KAA0024123.1"/>
    <property type="molecule type" value="Genomic_DNA"/>
</dbReference>
<reference evidence="2 3" key="1">
    <citation type="submission" date="2019-07" db="EMBL/GenBank/DDBJ databases">
        <title>Rhodococcus cavernicolus sp. nov., isolated from a cave.</title>
        <authorList>
            <person name="Lee S.D."/>
        </authorList>
    </citation>
    <scope>NUCLEOTIDE SEQUENCE [LARGE SCALE GENOMIC DNA]</scope>
    <source>
        <strain evidence="2 3">C1-24</strain>
    </source>
</reference>
<dbReference type="Gene3D" id="3.50.50.60">
    <property type="entry name" value="FAD/NAD(P)-binding domain"/>
    <property type="match status" value="1"/>
</dbReference>
<evidence type="ECO:0000259" key="1">
    <source>
        <dbReference type="Pfam" id="PF16170"/>
    </source>
</evidence>
<dbReference type="SUPFAM" id="SSF51905">
    <property type="entry name" value="FAD/NAD(P)-binding domain"/>
    <property type="match status" value="1"/>
</dbReference>
<dbReference type="AlphaFoldDB" id="A0A5A7SHN6"/>
<proteinExistence type="predicted"/>
<evidence type="ECO:0000313" key="2">
    <source>
        <dbReference type="EMBL" id="KAA0024123.1"/>
    </source>
</evidence>
<dbReference type="Proteomes" id="UP000322244">
    <property type="component" value="Unassembled WGS sequence"/>
</dbReference>
<comment type="caution">
    <text evidence="2">The sequence shown here is derived from an EMBL/GenBank/DDBJ whole genome shotgun (WGS) entry which is preliminary data.</text>
</comment>
<evidence type="ECO:0000313" key="3">
    <source>
        <dbReference type="Proteomes" id="UP000322244"/>
    </source>
</evidence>
<name>A0A5A7SHN6_9NOCA</name>
<dbReference type="InterPro" id="IPR036188">
    <property type="entry name" value="FAD/NAD-bd_sf"/>
</dbReference>
<accession>A0A5A7SHN6</accession>
<feature type="domain" description="DUF4873" evidence="1">
    <location>
        <begin position="163"/>
        <end position="250"/>
    </location>
</feature>
<dbReference type="InterPro" id="IPR032371">
    <property type="entry name" value="DUF4873"/>
</dbReference>
<keyword evidence="3" id="KW-1185">Reference proteome</keyword>
<dbReference type="OrthoDB" id="3683556at2"/>
<organism evidence="2 3">
    <name type="scientific">Antrihabitans cavernicola</name>
    <dbReference type="NCBI Taxonomy" id="2495913"/>
    <lineage>
        <taxon>Bacteria</taxon>
        <taxon>Bacillati</taxon>
        <taxon>Actinomycetota</taxon>
        <taxon>Actinomycetes</taxon>
        <taxon>Mycobacteriales</taxon>
        <taxon>Nocardiaceae</taxon>
        <taxon>Antrihabitans</taxon>
    </lineage>
</organism>
<dbReference type="RefSeq" id="WP_149429283.1">
    <property type="nucleotide sequence ID" value="NZ_VLNY01000002.1"/>
</dbReference>
<dbReference type="Pfam" id="PF16170">
    <property type="entry name" value="DUF4873"/>
    <property type="match status" value="1"/>
</dbReference>
<protein>
    <submittedName>
        <fullName evidence="2">DUF4873 domain-containing protein</fullName>
    </submittedName>
</protein>